<reference evidence="1" key="1">
    <citation type="submission" date="2018-05" db="EMBL/GenBank/DDBJ databases">
        <authorList>
            <person name="Lanie J.A."/>
            <person name="Ng W.-L."/>
            <person name="Kazmierczak K.M."/>
            <person name="Andrzejewski T.M."/>
            <person name="Davidsen T.M."/>
            <person name="Wayne K.J."/>
            <person name="Tettelin H."/>
            <person name="Glass J.I."/>
            <person name="Rusch D."/>
            <person name="Podicherti R."/>
            <person name="Tsui H.-C.T."/>
            <person name="Winkler M.E."/>
        </authorList>
    </citation>
    <scope>NUCLEOTIDE SEQUENCE</scope>
</reference>
<accession>A0A382BXH8</accession>
<dbReference type="EMBL" id="UINC01031830">
    <property type="protein sequence ID" value="SVB18500.1"/>
    <property type="molecule type" value="Genomic_DNA"/>
</dbReference>
<evidence type="ECO:0000313" key="1">
    <source>
        <dbReference type="EMBL" id="SVB18500.1"/>
    </source>
</evidence>
<sequence>MDYSPPAKMFKVCSGPGCKAWDCEKILALIRESMNQPNDSKETCVFPVSCMNKCGGGVSVEMLPSKKSVKLREPNEILKVLNLKQGM</sequence>
<gene>
    <name evidence="1" type="ORF">METZ01_LOCUS171354</name>
</gene>
<dbReference type="SUPFAM" id="SSF52833">
    <property type="entry name" value="Thioredoxin-like"/>
    <property type="match status" value="1"/>
</dbReference>
<dbReference type="InterPro" id="IPR036249">
    <property type="entry name" value="Thioredoxin-like_sf"/>
</dbReference>
<evidence type="ECO:0008006" key="2">
    <source>
        <dbReference type="Google" id="ProtNLM"/>
    </source>
</evidence>
<proteinExistence type="predicted"/>
<name>A0A382BXH8_9ZZZZ</name>
<protein>
    <recommendedName>
        <fullName evidence="2">(2Fe-2S) ferredoxin domain-containing protein</fullName>
    </recommendedName>
</protein>
<dbReference type="AlphaFoldDB" id="A0A382BXH8"/>
<dbReference type="CDD" id="cd02980">
    <property type="entry name" value="TRX_Fd_family"/>
    <property type="match status" value="1"/>
</dbReference>
<organism evidence="1">
    <name type="scientific">marine metagenome</name>
    <dbReference type="NCBI Taxonomy" id="408172"/>
    <lineage>
        <taxon>unclassified sequences</taxon>
        <taxon>metagenomes</taxon>
        <taxon>ecological metagenomes</taxon>
    </lineage>
</organism>